<comment type="caution">
    <text evidence="1">The sequence shown here is derived from an EMBL/GenBank/DDBJ whole genome shotgun (WGS) entry which is preliminary data.</text>
</comment>
<name>A0ABU1FV95_9MICC</name>
<dbReference type="NCBIfam" id="TIGR04088">
    <property type="entry name" value="cognate_SipW"/>
    <property type="match status" value="1"/>
</dbReference>
<evidence type="ECO:0000313" key="1">
    <source>
        <dbReference type="EMBL" id="MDR5712584.1"/>
    </source>
</evidence>
<dbReference type="Proteomes" id="UP001260872">
    <property type="component" value="Unassembled WGS sequence"/>
</dbReference>
<evidence type="ECO:0000313" key="2">
    <source>
        <dbReference type="Proteomes" id="UP001260872"/>
    </source>
</evidence>
<sequence length="204" mass="20966">MSQSTFRRRRRRRKVQAVLAAGSVLGVGAAVTLASWTSSQYTETTINAGTFVLEGAVPGGEFLPAPLESAHTLVFTDAAAMHPGSTGYAAFSVRTASGSMGGEVRIQAAEENVAGLGQWLTYGVALIEDPAACHAATFNAGTQIVPRGTAVSTGSQSPASVAPDGGSVAHFCLEITLPEEGVPNEAQGTSAHVTWEFRGSSVES</sequence>
<reference evidence="2" key="1">
    <citation type="submission" date="2023-07" db="EMBL/GenBank/DDBJ databases">
        <title>Description of three actinobacteria isolated from air of manufacturing shop in a pharmaceutical factory.</title>
        <authorList>
            <person name="Zhang D.-F."/>
        </authorList>
    </citation>
    <scope>NUCLEOTIDE SEQUENCE [LARGE SCALE GENOMIC DNA]</scope>
    <source>
        <strain evidence="2">CCTCC AB 207010</strain>
    </source>
</reference>
<protein>
    <submittedName>
        <fullName evidence="1">SipW-dependent-type signal peptide-containing protein</fullName>
    </submittedName>
</protein>
<accession>A0ABU1FV95</accession>
<dbReference type="InterPro" id="IPR023833">
    <property type="entry name" value="Signal_pept_SipW-depend-type"/>
</dbReference>
<dbReference type="EMBL" id="JAVKGT010000029">
    <property type="protein sequence ID" value="MDR5712584.1"/>
    <property type="molecule type" value="Genomic_DNA"/>
</dbReference>
<gene>
    <name evidence="1" type="ORF">RH857_10655</name>
</gene>
<organism evidence="1 2">
    <name type="scientific">Nesterenkonia flava</name>
    <dbReference type="NCBI Taxonomy" id="469799"/>
    <lineage>
        <taxon>Bacteria</taxon>
        <taxon>Bacillati</taxon>
        <taxon>Actinomycetota</taxon>
        <taxon>Actinomycetes</taxon>
        <taxon>Micrococcales</taxon>
        <taxon>Micrococcaceae</taxon>
        <taxon>Nesterenkonia</taxon>
    </lineage>
</organism>
<dbReference type="RefSeq" id="WP_310537957.1">
    <property type="nucleotide sequence ID" value="NZ_BAAAOC010000005.1"/>
</dbReference>
<keyword evidence="2" id="KW-1185">Reference proteome</keyword>
<proteinExistence type="predicted"/>